<comment type="caution">
    <text evidence="5">The sequence shown here is derived from an EMBL/GenBank/DDBJ whole genome shotgun (WGS) entry which is preliminary data.</text>
</comment>
<dbReference type="CDD" id="cd01310">
    <property type="entry name" value="TatD_DNAse"/>
    <property type="match status" value="1"/>
</dbReference>
<keyword evidence="2 4" id="KW-0479">Metal-binding</keyword>
<accession>A0A2R6AC69</accession>
<dbReference type="InterPro" id="IPR032466">
    <property type="entry name" value="Metal_Hydrolase"/>
</dbReference>
<evidence type="ECO:0000256" key="4">
    <source>
        <dbReference type="PIRSR" id="PIRSR005902-1"/>
    </source>
</evidence>
<evidence type="ECO:0000256" key="1">
    <source>
        <dbReference type="ARBA" id="ARBA00009275"/>
    </source>
</evidence>
<feature type="binding site" evidence="4">
    <location>
        <position position="209"/>
    </location>
    <ligand>
        <name>a divalent metal cation</name>
        <dbReference type="ChEBI" id="CHEBI:60240"/>
        <label>1</label>
    </ligand>
</feature>
<dbReference type="Gene3D" id="3.20.20.140">
    <property type="entry name" value="Metal-dependent hydrolases"/>
    <property type="match status" value="1"/>
</dbReference>
<dbReference type="InterPro" id="IPR001130">
    <property type="entry name" value="TatD-like"/>
</dbReference>
<feature type="binding site" evidence="4">
    <location>
        <position position="138"/>
    </location>
    <ligand>
        <name>a divalent metal cation</name>
        <dbReference type="ChEBI" id="CHEBI:60240"/>
        <label>2</label>
    </ligand>
</feature>
<evidence type="ECO:0000256" key="2">
    <source>
        <dbReference type="ARBA" id="ARBA00022723"/>
    </source>
</evidence>
<dbReference type="AlphaFoldDB" id="A0A2R6AC69"/>
<dbReference type="Proteomes" id="UP000240880">
    <property type="component" value="Unassembled WGS sequence"/>
</dbReference>
<dbReference type="GO" id="GO:0016788">
    <property type="term" value="F:hydrolase activity, acting on ester bonds"/>
    <property type="evidence" value="ECO:0007669"/>
    <property type="project" value="InterPro"/>
</dbReference>
<feature type="binding site" evidence="4">
    <location>
        <position position="19"/>
    </location>
    <ligand>
        <name>a divalent metal cation</name>
        <dbReference type="ChEBI" id="CHEBI:60240"/>
        <label>1</label>
    </ligand>
</feature>
<dbReference type="GO" id="GO:0046872">
    <property type="term" value="F:metal ion binding"/>
    <property type="evidence" value="ECO:0007669"/>
    <property type="project" value="UniProtKB-KW"/>
</dbReference>
<dbReference type="SUPFAM" id="SSF51556">
    <property type="entry name" value="Metallo-dependent hydrolases"/>
    <property type="match status" value="1"/>
</dbReference>
<dbReference type="PANTHER" id="PTHR46317:SF1">
    <property type="entry name" value="HYDROLASE, TATD FAMILY"/>
    <property type="match status" value="1"/>
</dbReference>
<feature type="binding site" evidence="4">
    <location>
        <position position="100"/>
    </location>
    <ligand>
        <name>a divalent metal cation</name>
        <dbReference type="ChEBI" id="CHEBI:60240"/>
        <label>1</label>
    </ligand>
</feature>
<dbReference type="PANTHER" id="PTHR46317">
    <property type="entry name" value="HYDROLASE OF PHP SUPERFAMILY-RELATED PROTEIN"/>
    <property type="match status" value="1"/>
</dbReference>
<dbReference type="EMBL" id="NEXC01000011">
    <property type="protein sequence ID" value="PSN83945.1"/>
    <property type="molecule type" value="Genomic_DNA"/>
</dbReference>
<gene>
    <name evidence="5" type="ORF">B9Q01_02880</name>
</gene>
<feature type="binding site" evidence="4">
    <location>
        <position position="17"/>
    </location>
    <ligand>
        <name>a divalent metal cation</name>
        <dbReference type="ChEBI" id="CHEBI:60240"/>
        <label>1</label>
    </ligand>
</feature>
<sequence length="259" mass="28896">MFLPQKEKSIPSAIDCHCHITHEAFEKDREQILNECAKRSILVVNSALTPKELELSLSLYERGLILQSAGWDAKNLDYDKALEMRRAIENNAEKLVAVGEVGLDWFWVRDHEQRRTQEKIFRLFIDLADALGKPLVVHSRSAGWACGELLLSLGFTRVLMHAFDGSSGVAKTLCEKGMLFSIPPSIARSEQKLKLVKNLPLSSLCLESDAPVLAPTKGERNTPLNVFVSASWIAQIKRTSLQAVVQQTTNNALTLFKNA</sequence>
<reference evidence="5 6" key="1">
    <citation type="submission" date="2017-04" db="EMBL/GenBank/DDBJ databases">
        <title>Novel microbial lineages endemic to geothermal iron-oxide mats fill important gaps in the evolutionary history of Archaea.</title>
        <authorList>
            <person name="Jay Z.J."/>
            <person name="Beam J.P."/>
            <person name="Dlakic M."/>
            <person name="Rusch D.B."/>
            <person name="Kozubal M.A."/>
            <person name="Inskeep W.P."/>
        </authorList>
    </citation>
    <scope>NUCLEOTIDE SEQUENCE [LARGE SCALE GENOMIC DNA]</scope>
    <source>
        <strain evidence="5">OSP_D</strain>
    </source>
</reference>
<keyword evidence="3" id="KW-0378">Hydrolase</keyword>
<feature type="binding site" evidence="4">
    <location>
        <position position="161"/>
    </location>
    <ligand>
        <name>a divalent metal cation</name>
        <dbReference type="ChEBI" id="CHEBI:60240"/>
        <label>2</label>
    </ligand>
</feature>
<proteinExistence type="inferred from homology"/>
<protein>
    <submittedName>
        <fullName evidence="5">Uncharacterized protein</fullName>
    </submittedName>
</protein>
<dbReference type="Pfam" id="PF01026">
    <property type="entry name" value="TatD_DNase"/>
    <property type="match status" value="1"/>
</dbReference>
<name>A0A2R6AC69_9ARCH</name>
<evidence type="ECO:0000256" key="3">
    <source>
        <dbReference type="ARBA" id="ARBA00022801"/>
    </source>
</evidence>
<dbReference type="PIRSF" id="PIRSF005902">
    <property type="entry name" value="DNase_TatD"/>
    <property type="match status" value="1"/>
</dbReference>
<evidence type="ECO:0000313" key="5">
    <source>
        <dbReference type="EMBL" id="PSN83945.1"/>
    </source>
</evidence>
<comment type="similarity">
    <text evidence="1">Belongs to the metallo-dependent hydrolases superfamily. TatD-type hydrolase family.</text>
</comment>
<evidence type="ECO:0000313" key="6">
    <source>
        <dbReference type="Proteomes" id="UP000240880"/>
    </source>
</evidence>
<organism evidence="5 6">
    <name type="scientific">Candidatus Marsarchaeota G1 archaeon OSP_D</name>
    <dbReference type="NCBI Taxonomy" id="1978155"/>
    <lineage>
        <taxon>Archaea</taxon>
        <taxon>Candidatus Marsarchaeota</taxon>
        <taxon>Candidatus Marsarchaeota group 1</taxon>
    </lineage>
</organism>